<gene>
    <name evidence="1" type="ORF">QFZ49_004543</name>
</gene>
<accession>A0ABU0RSA5</accession>
<name>A0ABU0RSA5_9ACTN</name>
<dbReference type="RefSeq" id="WP_307628166.1">
    <property type="nucleotide sequence ID" value="NZ_JAUSZS010000004.1"/>
</dbReference>
<evidence type="ECO:0000313" key="2">
    <source>
        <dbReference type="Proteomes" id="UP001223072"/>
    </source>
</evidence>
<sequence length="46" mass="5661">MSTRRLANDDPVRRERGRQLATGHTWDEAARRHLDFYRTLRPRRRN</sequence>
<reference evidence="1 2" key="1">
    <citation type="submission" date="2023-07" db="EMBL/GenBank/DDBJ databases">
        <title>Comparative genomics of wheat-associated soil bacteria to identify genetic determinants of phenazine resistance.</title>
        <authorList>
            <person name="Mouncey N."/>
        </authorList>
    </citation>
    <scope>NUCLEOTIDE SEQUENCE [LARGE SCALE GENOMIC DNA]</scope>
    <source>
        <strain evidence="1 2">W2I16</strain>
    </source>
</reference>
<evidence type="ECO:0000313" key="1">
    <source>
        <dbReference type="EMBL" id="MDQ0934603.1"/>
    </source>
</evidence>
<keyword evidence="2" id="KW-1185">Reference proteome</keyword>
<proteinExistence type="predicted"/>
<organism evidence="1 2">
    <name type="scientific">Streptomyces turgidiscabies</name>
    <dbReference type="NCBI Taxonomy" id="85558"/>
    <lineage>
        <taxon>Bacteria</taxon>
        <taxon>Bacillati</taxon>
        <taxon>Actinomycetota</taxon>
        <taxon>Actinomycetes</taxon>
        <taxon>Kitasatosporales</taxon>
        <taxon>Streptomycetaceae</taxon>
        <taxon>Streptomyces</taxon>
    </lineage>
</organism>
<comment type="caution">
    <text evidence="1">The sequence shown here is derived from an EMBL/GenBank/DDBJ whole genome shotgun (WGS) entry which is preliminary data.</text>
</comment>
<dbReference type="Proteomes" id="UP001223072">
    <property type="component" value="Unassembled WGS sequence"/>
</dbReference>
<protein>
    <submittedName>
        <fullName evidence="1">Uncharacterized protein</fullName>
    </submittedName>
</protein>
<dbReference type="EMBL" id="JAUSZS010000004">
    <property type="protein sequence ID" value="MDQ0934603.1"/>
    <property type="molecule type" value="Genomic_DNA"/>
</dbReference>